<keyword evidence="4" id="KW-0175">Coiled coil</keyword>
<dbReference type="SUPFAM" id="SSF111369">
    <property type="entry name" value="HlyD-like secretion proteins"/>
    <property type="match status" value="1"/>
</dbReference>
<sequence>MSLKRIISVGATLLILTVAVVLVRTLWLHYMDSPWTRDGRVRADVINIAPDVAGLVADVLVRDNQKVKAGDLLLRIDPAHYQVAVKQAEALVAARKAALDMRKVNADRRADMDDLVVSRESREDAGHLAASALAEYQEAVAALDAAKLNLARSEVRAPVSGHITNLNVYKGDYAARGEASMALVDDSSFYVNGYFEETRLPHIKVGDRAELRLMSGEHLSGHVDSIARGIYDRDNPQSRELIADVNPTFNWVRLAQRVPVRIHLDEVPQGVLLAAGMTCTVVIGEEGREPETSGLLNRLLFAH</sequence>
<reference evidence="9 10" key="1">
    <citation type="submission" date="2019-08" db="EMBL/GenBank/DDBJ databases">
        <title>Whole-genome Sequencing of e-waste polymer degrading bacterium Pseudomonas sp. strain PE08.</title>
        <authorList>
            <person name="Kirdat K."/>
            <person name="Debbarma P."/>
            <person name="Narawade N."/>
            <person name="Suyal D."/>
            <person name="Thorat V."/>
            <person name="Shouche Y."/>
            <person name="Goel R."/>
            <person name="Yadav A."/>
        </authorList>
    </citation>
    <scope>NUCLEOTIDE SEQUENCE [LARGE SCALE GENOMIC DNA]</scope>
    <source>
        <strain evidence="9 10">PE08</strain>
    </source>
</reference>
<evidence type="ECO:0000259" key="7">
    <source>
        <dbReference type="Pfam" id="PF25917"/>
    </source>
</evidence>
<dbReference type="Gene3D" id="2.40.50.100">
    <property type="match status" value="1"/>
</dbReference>
<comment type="similarity">
    <text evidence="1">Belongs to the membrane fusion protein (MFP) (TC 8.A.1) family.</text>
</comment>
<dbReference type="EMBL" id="CP043311">
    <property type="protein sequence ID" value="QEY64314.1"/>
    <property type="molecule type" value="Genomic_DNA"/>
</dbReference>
<keyword evidence="3 6" id="KW-1133">Transmembrane helix</keyword>
<dbReference type="GO" id="GO:0022857">
    <property type="term" value="F:transmembrane transporter activity"/>
    <property type="evidence" value="ECO:0007669"/>
    <property type="project" value="InterPro"/>
</dbReference>
<dbReference type="Gene3D" id="2.40.30.170">
    <property type="match status" value="1"/>
</dbReference>
<feature type="domain" description="Multidrug resistance protein MdtA-like barrel-sandwich hybrid" evidence="7">
    <location>
        <begin position="45"/>
        <end position="184"/>
    </location>
</feature>
<evidence type="ECO:0000256" key="5">
    <source>
        <dbReference type="ARBA" id="ARBA00023136"/>
    </source>
</evidence>
<dbReference type="InterPro" id="IPR050393">
    <property type="entry name" value="MFP_Efflux_Pump"/>
</dbReference>
<dbReference type="InterPro" id="IPR006143">
    <property type="entry name" value="RND_pump_MFP"/>
</dbReference>
<evidence type="ECO:0000256" key="3">
    <source>
        <dbReference type="ARBA" id="ARBA00022989"/>
    </source>
</evidence>
<keyword evidence="5 6" id="KW-0472">Membrane</keyword>
<dbReference type="NCBIfam" id="TIGR01730">
    <property type="entry name" value="RND_mfp"/>
    <property type="match status" value="1"/>
</dbReference>
<dbReference type="AlphaFoldDB" id="A0A5J6QPC7"/>
<evidence type="ECO:0000259" key="8">
    <source>
        <dbReference type="Pfam" id="PF25963"/>
    </source>
</evidence>
<dbReference type="PANTHER" id="PTHR30367">
    <property type="entry name" value="P-HYDROXYBENZOIC ACID EFFLUX PUMP SUBUNIT AAEA-RELATED"/>
    <property type="match status" value="1"/>
</dbReference>
<name>A0A5J6QPC7_9GAMM</name>
<dbReference type="RefSeq" id="WP_151135836.1">
    <property type="nucleotide sequence ID" value="NZ_CP043311.1"/>
</dbReference>
<dbReference type="InterPro" id="IPR058625">
    <property type="entry name" value="MdtA-like_BSH"/>
</dbReference>
<organism evidence="9 10">
    <name type="scientific">Metapseudomonas lalkuanensis</name>
    <dbReference type="NCBI Taxonomy" id="2604832"/>
    <lineage>
        <taxon>Bacteria</taxon>
        <taxon>Pseudomonadati</taxon>
        <taxon>Pseudomonadota</taxon>
        <taxon>Gammaproteobacteria</taxon>
        <taxon>Pseudomonadales</taxon>
        <taxon>Pseudomonadaceae</taxon>
        <taxon>Metapseudomonas</taxon>
    </lineage>
</organism>
<protein>
    <submittedName>
        <fullName evidence="9">HlyD family secretion protein</fullName>
    </submittedName>
</protein>
<evidence type="ECO:0000313" key="9">
    <source>
        <dbReference type="EMBL" id="QEY64314.1"/>
    </source>
</evidence>
<feature type="domain" description="p-hydroxybenzoic acid efflux pump subunit AaeA-like beta-barrel" evidence="8">
    <location>
        <begin position="188"/>
        <end position="283"/>
    </location>
</feature>
<proteinExistence type="inferred from homology"/>
<dbReference type="GO" id="GO:0016020">
    <property type="term" value="C:membrane"/>
    <property type="evidence" value="ECO:0007669"/>
    <property type="project" value="InterPro"/>
</dbReference>
<keyword evidence="10" id="KW-1185">Reference proteome</keyword>
<evidence type="ECO:0000256" key="2">
    <source>
        <dbReference type="ARBA" id="ARBA00022692"/>
    </source>
</evidence>
<dbReference type="PANTHER" id="PTHR30367:SF12">
    <property type="entry name" value="P-HYDROXYBENZOIC ACID EFFLUX PUMP SUBUNIT AAEA"/>
    <property type="match status" value="1"/>
</dbReference>
<dbReference type="KEGG" id="plal:FXN65_20470"/>
<accession>A0A5J6QPC7</accession>
<evidence type="ECO:0000256" key="4">
    <source>
        <dbReference type="ARBA" id="ARBA00023054"/>
    </source>
</evidence>
<feature type="transmembrane region" description="Helical" evidence="6">
    <location>
        <begin position="6"/>
        <end position="27"/>
    </location>
</feature>
<dbReference type="Pfam" id="PF25917">
    <property type="entry name" value="BSH_RND"/>
    <property type="match status" value="1"/>
</dbReference>
<gene>
    <name evidence="9" type="ORF">FXN65_20470</name>
</gene>
<keyword evidence="2 6" id="KW-0812">Transmembrane</keyword>
<evidence type="ECO:0000313" key="10">
    <source>
        <dbReference type="Proteomes" id="UP000327179"/>
    </source>
</evidence>
<dbReference type="Proteomes" id="UP000327179">
    <property type="component" value="Chromosome"/>
</dbReference>
<evidence type="ECO:0000256" key="1">
    <source>
        <dbReference type="ARBA" id="ARBA00009477"/>
    </source>
</evidence>
<dbReference type="Pfam" id="PF25963">
    <property type="entry name" value="Beta-barrel_AAEA"/>
    <property type="match status" value="1"/>
</dbReference>
<dbReference type="PRINTS" id="PR01490">
    <property type="entry name" value="RTXTOXIND"/>
</dbReference>
<dbReference type="InterPro" id="IPR058634">
    <property type="entry name" value="AaeA-lik-b-barrel"/>
</dbReference>
<evidence type="ECO:0000256" key="6">
    <source>
        <dbReference type="SAM" id="Phobius"/>
    </source>
</evidence>